<evidence type="ECO:0000313" key="2">
    <source>
        <dbReference type="Proteomes" id="UP000195950"/>
    </source>
</evidence>
<gene>
    <name evidence="1" type="ORF">B5F32_11705</name>
</gene>
<organism evidence="1 2">
    <name type="scientific">Parabacteroides distasonis</name>
    <dbReference type="NCBI Taxonomy" id="823"/>
    <lineage>
        <taxon>Bacteria</taxon>
        <taxon>Pseudomonadati</taxon>
        <taxon>Bacteroidota</taxon>
        <taxon>Bacteroidia</taxon>
        <taxon>Bacteroidales</taxon>
        <taxon>Tannerellaceae</taxon>
        <taxon>Parabacteroides</taxon>
    </lineage>
</organism>
<reference evidence="2" key="1">
    <citation type="submission" date="2017-04" db="EMBL/GenBank/DDBJ databases">
        <title>Function of individual gut microbiota members based on whole genome sequencing of pure cultures obtained from chicken caecum.</title>
        <authorList>
            <person name="Medvecky M."/>
            <person name="Cejkova D."/>
            <person name="Polansky O."/>
            <person name="Karasova D."/>
            <person name="Kubasova T."/>
            <person name="Cizek A."/>
            <person name="Rychlik I."/>
        </authorList>
    </citation>
    <scope>NUCLEOTIDE SEQUENCE [LARGE SCALE GENOMIC DNA]</scope>
    <source>
        <strain evidence="2">An199</strain>
    </source>
</reference>
<name>A0A1Y4IED4_PARDI</name>
<accession>A0A1Y4IED4</accession>
<comment type="caution">
    <text evidence="1">The sequence shown here is derived from an EMBL/GenBank/DDBJ whole genome shotgun (WGS) entry which is preliminary data.</text>
</comment>
<dbReference type="EMBL" id="NFJX01000009">
    <property type="protein sequence ID" value="OUP18583.1"/>
    <property type="molecule type" value="Genomic_DNA"/>
</dbReference>
<dbReference type="Proteomes" id="UP000195950">
    <property type="component" value="Unassembled WGS sequence"/>
</dbReference>
<sequence length="63" mass="7221">MFPEKHVRVSEKSRTCFSGNTYVFFPDHTIGYKSVHEPIQQASLIIRPENECLDAVLVLVNKT</sequence>
<dbReference type="AlphaFoldDB" id="A0A1Y4IED4"/>
<evidence type="ECO:0000313" key="1">
    <source>
        <dbReference type="EMBL" id="OUP18583.1"/>
    </source>
</evidence>
<protein>
    <submittedName>
        <fullName evidence="1">Uncharacterized protein</fullName>
    </submittedName>
</protein>
<proteinExistence type="predicted"/>